<proteinExistence type="predicted"/>
<evidence type="ECO:0000313" key="1">
    <source>
        <dbReference type="EMBL" id="GMR58960.1"/>
    </source>
</evidence>
<keyword evidence="2" id="KW-1185">Reference proteome</keyword>
<name>A0AAN5DB72_9BILA</name>
<dbReference type="EMBL" id="BTRK01000006">
    <property type="protein sequence ID" value="GMR58960.1"/>
    <property type="molecule type" value="Genomic_DNA"/>
</dbReference>
<protein>
    <submittedName>
        <fullName evidence="1">Uncharacterized protein</fullName>
    </submittedName>
</protein>
<gene>
    <name evidence="1" type="ORF">PMAYCL1PPCAC_29155</name>
</gene>
<comment type="caution">
    <text evidence="1">The sequence shown here is derived from an EMBL/GenBank/DDBJ whole genome shotgun (WGS) entry which is preliminary data.</text>
</comment>
<feature type="non-terminal residue" evidence="1">
    <location>
        <position position="1"/>
    </location>
</feature>
<dbReference type="Proteomes" id="UP001328107">
    <property type="component" value="Unassembled WGS sequence"/>
</dbReference>
<organism evidence="1 2">
    <name type="scientific">Pristionchus mayeri</name>
    <dbReference type="NCBI Taxonomy" id="1317129"/>
    <lineage>
        <taxon>Eukaryota</taxon>
        <taxon>Metazoa</taxon>
        <taxon>Ecdysozoa</taxon>
        <taxon>Nematoda</taxon>
        <taxon>Chromadorea</taxon>
        <taxon>Rhabditida</taxon>
        <taxon>Rhabditina</taxon>
        <taxon>Diplogasteromorpha</taxon>
        <taxon>Diplogasteroidea</taxon>
        <taxon>Neodiplogasteridae</taxon>
        <taxon>Pristionchus</taxon>
    </lineage>
</organism>
<sequence>TLRRECGADPSTSCSDVSLFNKTESIVACKAIIGVWISNGFPVDEKIEGSNGRRHVLMEMRSGKEISLVTLESKIDAAEEKKGDQAITSFSIDSSSTHLIDRPLPTLISSPSSLQIPSSNNQVSLFAEELARQQQQQPLQQPVSTGILGYNWRLGADQQWKLAPVTQEDAQASAIIRNEQMMQSNGLNPMIPSMPSPLVPPLPSPIQSPMGSLPMSVGRPMGRSIHPMGGEMQPPEPSFPAAAWRTFNQVLDGFSTGFSSLADKVFKII</sequence>
<evidence type="ECO:0000313" key="2">
    <source>
        <dbReference type="Proteomes" id="UP001328107"/>
    </source>
</evidence>
<reference evidence="2" key="1">
    <citation type="submission" date="2022-10" db="EMBL/GenBank/DDBJ databases">
        <title>Genome assembly of Pristionchus species.</title>
        <authorList>
            <person name="Yoshida K."/>
            <person name="Sommer R.J."/>
        </authorList>
    </citation>
    <scope>NUCLEOTIDE SEQUENCE [LARGE SCALE GENOMIC DNA]</scope>
    <source>
        <strain evidence="2">RS5460</strain>
    </source>
</reference>
<dbReference type="AlphaFoldDB" id="A0AAN5DB72"/>
<accession>A0AAN5DB72</accession>